<evidence type="ECO:0000313" key="8">
    <source>
        <dbReference type="EMBL" id="ORY09616.1"/>
    </source>
</evidence>
<evidence type="ECO:0000256" key="6">
    <source>
        <dbReference type="SAM" id="Phobius"/>
    </source>
</evidence>
<keyword evidence="2 6" id="KW-0812">Transmembrane</keyword>
<keyword evidence="4 6" id="KW-0472">Membrane</keyword>
<name>A0A1Y1ZH84_9PLEO</name>
<dbReference type="GO" id="GO:0016020">
    <property type="term" value="C:membrane"/>
    <property type="evidence" value="ECO:0007669"/>
    <property type="project" value="UniProtKB-SubCell"/>
</dbReference>
<feature type="transmembrane region" description="Helical" evidence="6">
    <location>
        <begin position="20"/>
        <end position="40"/>
    </location>
</feature>
<dbReference type="OrthoDB" id="3648173at2759"/>
<evidence type="ECO:0000256" key="4">
    <source>
        <dbReference type="ARBA" id="ARBA00023136"/>
    </source>
</evidence>
<keyword evidence="9" id="KW-1185">Reference proteome</keyword>
<proteinExistence type="inferred from homology"/>
<dbReference type="Pfam" id="PF20684">
    <property type="entry name" value="Fung_rhodopsin"/>
    <property type="match status" value="1"/>
</dbReference>
<dbReference type="Proteomes" id="UP000193144">
    <property type="component" value="Unassembled WGS sequence"/>
</dbReference>
<feature type="transmembrane region" description="Helical" evidence="6">
    <location>
        <begin position="52"/>
        <end position="79"/>
    </location>
</feature>
<organism evidence="8 9">
    <name type="scientific">Clohesyomyces aquaticus</name>
    <dbReference type="NCBI Taxonomy" id="1231657"/>
    <lineage>
        <taxon>Eukaryota</taxon>
        <taxon>Fungi</taxon>
        <taxon>Dikarya</taxon>
        <taxon>Ascomycota</taxon>
        <taxon>Pezizomycotina</taxon>
        <taxon>Dothideomycetes</taxon>
        <taxon>Pleosporomycetidae</taxon>
        <taxon>Pleosporales</taxon>
        <taxon>Lindgomycetaceae</taxon>
        <taxon>Clohesyomyces</taxon>
    </lineage>
</organism>
<evidence type="ECO:0000256" key="3">
    <source>
        <dbReference type="ARBA" id="ARBA00022989"/>
    </source>
</evidence>
<gene>
    <name evidence="8" type="ORF">BCR34DRAFT_368803</name>
</gene>
<dbReference type="PANTHER" id="PTHR33048:SF157">
    <property type="entry name" value="INTEGRAL MEMBRANE PROTEIN"/>
    <property type="match status" value="1"/>
</dbReference>
<feature type="domain" description="Rhodopsin" evidence="7">
    <location>
        <begin position="15"/>
        <end position="198"/>
    </location>
</feature>
<accession>A0A1Y1ZH84</accession>
<reference evidence="8 9" key="1">
    <citation type="submission" date="2016-07" db="EMBL/GenBank/DDBJ databases">
        <title>Pervasive Adenine N6-methylation of Active Genes in Fungi.</title>
        <authorList>
            <consortium name="DOE Joint Genome Institute"/>
            <person name="Mondo S.J."/>
            <person name="Dannebaum R.O."/>
            <person name="Kuo R.C."/>
            <person name="Labutti K."/>
            <person name="Haridas S."/>
            <person name="Kuo A."/>
            <person name="Salamov A."/>
            <person name="Ahrendt S.R."/>
            <person name="Lipzen A."/>
            <person name="Sullivan W."/>
            <person name="Andreopoulos W.B."/>
            <person name="Clum A."/>
            <person name="Lindquist E."/>
            <person name="Daum C."/>
            <person name="Ramamoorthy G.K."/>
            <person name="Gryganskyi A."/>
            <person name="Culley D."/>
            <person name="Magnuson J.K."/>
            <person name="James T.Y."/>
            <person name="O'Malley M.A."/>
            <person name="Stajich J.E."/>
            <person name="Spatafora J.W."/>
            <person name="Visel A."/>
            <person name="Grigoriev I.V."/>
        </authorList>
    </citation>
    <scope>NUCLEOTIDE SEQUENCE [LARGE SCALE GENOMIC DNA]</scope>
    <source>
        <strain evidence="8 9">CBS 115471</strain>
    </source>
</reference>
<dbReference type="InterPro" id="IPR052337">
    <property type="entry name" value="SAT4-like"/>
</dbReference>
<evidence type="ECO:0000256" key="5">
    <source>
        <dbReference type="ARBA" id="ARBA00038359"/>
    </source>
</evidence>
<comment type="subcellular location">
    <subcellularLocation>
        <location evidence="1">Membrane</location>
        <topology evidence="1">Multi-pass membrane protein</topology>
    </subcellularLocation>
</comment>
<feature type="transmembrane region" description="Helical" evidence="6">
    <location>
        <begin position="135"/>
        <end position="155"/>
    </location>
</feature>
<evidence type="ECO:0000259" key="7">
    <source>
        <dbReference type="Pfam" id="PF20684"/>
    </source>
</evidence>
<feature type="transmembrane region" description="Helical" evidence="6">
    <location>
        <begin position="167"/>
        <end position="189"/>
    </location>
</feature>
<sequence length="293" mass="33040">MCRPDHESEIPYYRHIFERRIAYIFAAFFTRCSILAYYLRIFPPGISTLRRICWVFLALAIAQTTEVLTVLLVLCRSISKLWSPLWPTFHESKCFSSPIYSYSAAIGDSILDTLIFSLPIPYIFSLSKLRARQRLGLILIFALGFVVCVVALLQIPFIRRRTDNSTYFGHAINLLIAIQISLAIVAASLPDLRALIARSFPNFSPLHHRSLATANANARVVNGEVDVEPGLSGEGGGDGARPGFEARRTFRKPDWMRSTLPESLMSTRITREETRQEIVGVEEVMAPRSSRES</sequence>
<comment type="similarity">
    <text evidence="5">Belongs to the SAT4 family.</text>
</comment>
<protein>
    <recommendedName>
        <fullName evidence="7">Rhodopsin domain-containing protein</fullName>
    </recommendedName>
</protein>
<comment type="caution">
    <text evidence="8">The sequence shown here is derived from an EMBL/GenBank/DDBJ whole genome shotgun (WGS) entry which is preliminary data.</text>
</comment>
<evidence type="ECO:0000256" key="1">
    <source>
        <dbReference type="ARBA" id="ARBA00004141"/>
    </source>
</evidence>
<dbReference type="InterPro" id="IPR049326">
    <property type="entry name" value="Rhodopsin_dom_fungi"/>
</dbReference>
<evidence type="ECO:0000313" key="9">
    <source>
        <dbReference type="Proteomes" id="UP000193144"/>
    </source>
</evidence>
<dbReference type="EMBL" id="MCFA01000084">
    <property type="protein sequence ID" value="ORY09616.1"/>
    <property type="molecule type" value="Genomic_DNA"/>
</dbReference>
<dbReference type="PANTHER" id="PTHR33048">
    <property type="entry name" value="PTH11-LIKE INTEGRAL MEMBRANE PROTEIN (AFU_ORTHOLOGUE AFUA_5G11245)"/>
    <property type="match status" value="1"/>
</dbReference>
<evidence type="ECO:0000256" key="2">
    <source>
        <dbReference type="ARBA" id="ARBA00022692"/>
    </source>
</evidence>
<dbReference type="AlphaFoldDB" id="A0A1Y1ZH84"/>
<keyword evidence="3 6" id="KW-1133">Transmembrane helix</keyword>